<organism evidence="1 2">
    <name type="scientific">Methylomarinum roseum</name>
    <dbReference type="NCBI Taxonomy" id="3067653"/>
    <lineage>
        <taxon>Bacteria</taxon>
        <taxon>Pseudomonadati</taxon>
        <taxon>Pseudomonadota</taxon>
        <taxon>Gammaproteobacteria</taxon>
        <taxon>Methylococcales</taxon>
        <taxon>Methylococcaceae</taxon>
        <taxon>Methylomarinum</taxon>
    </lineage>
</organism>
<dbReference type="Proteomes" id="UP001225378">
    <property type="component" value="Chromosome"/>
</dbReference>
<dbReference type="SUPFAM" id="SSF56349">
    <property type="entry name" value="DNA breaking-rejoining enzymes"/>
    <property type="match status" value="1"/>
</dbReference>
<evidence type="ECO:0000313" key="2">
    <source>
        <dbReference type="Proteomes" id="UP001225378"/>
    </source>
</evidence>
<evidence type="ECO:0008006" key="3">
    <source>
        <dbReference type="Google" id="ProtNLM"/>
    </source>
</evidence>
<gene>
    <name evidence="1" type="ORF">Q9L42_015970</name>
</gene>
<name>A0AAU7NSA7_9GAMM</name>
<dbReference type="KEGG" id="mech:Q9L42_015970"/>
<dbReference type="AlphaFoldDB" id="A0AAU7NSA7"/>
<dbReference type="GO" id="GO:0003677">
    <property type="term" value="F:DNA binding"/>
    <property type="evidence" value="ECO:0007669"/>
    <property type="project" value="InterPro"/>
</dbReference>
<accession>A0AAU7NSA7</accession>
<evidence type="ECO:0000313" key="1">
    <source>
        <dbReference type="EMBL" id="XBS19839.1"/>
    </source>
</evidence>
<protein>
    <recommendedName>
        <fullName evidence="3">Integrase</fullName>
    </recommendedName>
</protein>
<proteinExistence type="predicted"/>
<dbReference type="RefSeq" id="WP_305907412.1">
    <property type="nucleotide sequence ID" value="NZ_CP157743.1"/>
</dbReference>
<sequence length="47" mass="5787">MFQRYATHQLEDGMPLYQLQHQLGHQVIRLTFLLAIDNRNENREKYR</sequence>
<dbReference type="InterPro" id="IPR011010">
    <property type="entry name" value="DNA_brk_join_enz"/>
</dbReference>
<reference evidence="1 2" key="1">
    <citation type="journal article" date="2024" name="Microbiology">
        <title>Methylomarinum rosea sp. nov., a novel halophilic methanotrophic bacterium from the hypersaline Lake Elton.</title>
        <authorList>
            <person name="Suleimanov R.Z."/>
            <person name="Oshkin I.Y."/>
            <person name="Danilova O.V."/>
            <person name="Suzina N.E."/>
            <person name="Dedysh S.N."/>
        </authorList>
    </citation>
    <scope>NUCLEOTIDE SEQUENCE [LARGE SCALE GENOMIC DNA]</scope>
    <source>
        <strain evidence="1 2">Ch1-1</strain>
    </source>
</reference>
<keyword evidence="2" id="KW-1185">Reference proteome</keyword>
<dbReference type="EMBL" id="CP157743">
    <property type="protein sequence ID" value="XBS19839.1"/>
    <property type="molecule type" value="Genomic_DNA"/>
</dbReference>